<dbReference type="Proteomes" id="UP000507470">
    <property type="component" value="Unassembled WGS sequence"/>
</dbReference>
<feature type="domain" description="Ig-like" evidence="6">
    <location>
        <begin position="112"/>
        <end position="210"/>
    </location>
</feature>
<reference evidence="7 8" key="1">
    <citation type="submission" date="2020-06" db="EMBL/GenBank/DDBJ databases">
        <authorList>
            <person name="Li R."/>
            <person name="Bekaert M."/>
        </authorList>
    </citation>
    <scope>NUCLEOTIDE SEQUENCE [LARGE SCALE GENOMIC DNA]</scope>
    <source>
        <strain evidence="8">wild</strain>
    </source>
</reference>
<evidence type="ECO:0000256" key="4">
    <source>
        <dbReference type="ARBA" id="ARBA00023180"/>
    </source>
</evidence>
<proteinExistence type="predicted"/>
<dbReference type="EMBL" id="CACVKT020007931">
    <property type="protein sequence ID" value="CAC5411923.1"/>
    <property type="molecule type" value="Genomic_DNA"/>
</dbReference>
<keyword evidence="4" id="KW-0325">Glycoprotein</keyword>
<dbReference type="SUPFAM" id="SSF48726">
    <property type="entry name" value="Immunoglobulin"/>
    <property type="match status" value="4"/>
</dbReference>
<sequence>MKRVEYNVTYFSTGQAITLECNCKVSYWNGPAATNTGNGTSTVEITDIYGDPKVFNITIYMNGGKVANTLPEKLFKRINVIGDNFDLHITNLSTSDEGLYICDLKEYCNMPPSIYLLQTKLLPSKLKIVNVTHDNTVNGKENCPLNLVCLVERGIPPEVLRWKKNRISIRQGGPSKLVYTFTPNKADDQSVYTCEAQNPDMKRPLTKSIQLNIKYKPFHITNVNSTLNVVEGETAHMCCTSWSNPKPTLISWNKDDKELVSSYHNFSLCYTMSNVSRNDIGNYVCSSKNELGDVSSEISLIISYPPVINIRYRNLTEYSIKREIRCLAQGEPNTYNYFTWEHQSVFNEHIRYLDGTDDGILRLPEINVSNIYQDTGFYICNVSNGIPDYHGNVYQLGRAYYLVSIGPPVFATTNEQIQVNNIEASVEIKVKVYSSSTIICHNITEVGSMSVKLQYMKVRTNHVLLKEIFYDAIVTVNGSEIIFVLNGLNLHGSRKFNVTVCNSYGQSSFIVESFVTRENSKRTTPPTAIIVTTVILTLLLVPLFIKSFCKTVEEESEVIEGLSESVENILYQSRYIQNNESILSQTPQQPLMDDVTLTGHDTRMSNQQQNIEPTDNQLNYADVVFQPSSSTNEVRILGLEDRIHYADVDVSARTAILPDINSIGNKSDNSSEKSSSEDDFVYIDQIENYMTNRTTNI</sequence>
<dbReference type="SMART" id="SM00409">
    <property type="entry name" value="IG"/>
    <property type="match status" value="3"/>
</dbReference>
<dbReference type="InterPro" id="IPR007110">
    <property type="entry name" value="Ig-like_dom"/>
</dbReference>
<evidence type="ECO:0000256" key="3">
    <source>
        <dbReference type="ARBA" id="ARBA00023157"/>
    </source>
</evidence>
<accession>A0A6J8DTJ9</accession>
<dbReference type="OrthoDB" id="10055367at2759"/>
<keyword evidence="5" id="KW-0393">Immunoglobulin domain</keyword>
<name>A0A6J8DTJ9_MYTCO</name>
<evidence type="ECO:0000259" key="6">
    <source>
        <dbReference type="PROSITE" id="PS50835"/>
    </source>
</evidence>
<dbReference type="Pfam" id="PF07679">
    <property type="entry name" value="I-set"/>
    <property type="match status" value="1"/>
</dbReference>
<evidence type="ECO:0000256" key="2">
    <source>
        <dbReference type="ARBA" id="ARBA00023136"/>
    </source>
</evidence>
<dbReference type="InterPro" id="IPR051275">
    <property type="entry name" value="Cell_adhesion_signaling"/>
</dbReference>
<keyword evidence="8" id="KW-1185">Reference proteome</keyword>
<dbReference type="AlphaFoldDB" id="A0A6J8DTJ9"/>
<dbReference type="InterPro" id="IPR036179">
    <property type="entry name" value="Ig-like_dom_sf"/>
</dbReference>
<gene>
    <name evidence="7" type="ORF">MCOR_44962</name>
</gene>
<comment type="subcellular location">
    <subcellularLocation>
        <location evidence="1">Membrane</location>
        <topology evidence="1">Single-pass type I membrane protein</topology>
    </subcellularLocation>
</comment>
<dbReference type="InterPro" id="IPR003599">
    <property type="entry name" value="Ig_sub"/>
</dbReference>
<evidence type="ECO:0000313" key="7">
    <source>
        <dbReference type="EMBL" id="CAC5411923.1"/>
    </source>
</evidence>
<keyword evidence="2" id="KW-0472">Membrane</keyword>
<evidence type="ECO:0000256" key="5">
    <source>
        <dbReference type="ARBA" id="ARBA00023319"/>
    </source>
</evidence>
<evidence type="ECO:0000313" key="8">
    <source>
        <dbReference type="Proteomes" id="UP000507470"/>
    </source>
</evidence>
<keyword evidence="3" id="KW-1015">Disulfide bond</keyword>
<dbReference type="InterPro" id="IPR013098">
    <property type="entry name" value="Ig_I-set"/>
</dbReference>
<dbReference type="PROSITE" id="PS50835">
    <property type="entry name" value="IG_LIKE"/>
    <property type="match status" value="3"/>
</dbReference>
<dbReference type="InterPro" id="IPR013783">
    <property type="entry name" value="Ig-like_fold"/>
</dbReference>
<dbReference type="Gene3D" id="2.60.40.10">
    <property type="entry name" value="Immunoglobulins"/>
    <property type="match status" value="3"/>
</dbReference>
<evidence type="ECO:0000256" key="1">
    <source>
        <dbReference type="ARBA" id="ARBA00004479"/>
    </source>
</evidence>
<protein>
    <recommendedName>
        <fullName evidence="6">Ig-like domain-containing protein</fullName>
    </recommendedName>
</protein>
<feature type="domain" description="Ig-like" evidence="6">
    <location>
        <begin position="217"/>
        <end position="303"/>
    </location>
</feature>
<dbReference type="GO" id="GO:0016020">
    <property type="term" value="C:membrane"/>
    <property type="evidence" value="ECO:0007669"/>
    <property type="project" value="UniProtKB-SubCell"/>
</dbReference>
<feature type="domain" description="Ig-like" evidence="6">
    <location>
        <begin position="305"/>
        <end position="385"/>
    </location>
</feature>
<dbReference type="PANTHER" id="PTHR11640">
    <property type="entry name" value="NEPHRIN"/>
    <property type="match status" value="1"/>
</dbReference>
<organism evidence="7 8">
    <name type="scientific">Mytilus coruscus</name>
    <name type="common">Sea mussel</name>
    <dbReference type="NCBI Taxonomy" id="42192"/>
    <lineage>
        <taxon>Eukaryota</taxon>
        <taxon>Metazoa</taxon>
        <taxon>Spiralia</taxon>
        <taxon>Lophotrochozoa</taxon>
        <taxon>Mollusca</taxon>
        <taxon>Bivalvia</taxon>
        <taxon>Autobranchia</taxon>
        <taxon>Pteriomorphia</taxon>
        <taxon>Mytilida</taxon>
        <taxon>Mytiloidea</taxon>
        <taxon>Mytilidae</taxon>
        <taxon>Mytilinae</taxon>
        <taxon>Mytilus</taxon>
    </lineage>
</organism>